<dbReference type="SUPFAM" id="SSF56349">
    <property type="entry name" value="DNA breaking-rejoining enzymes"/>
    <property type="match status" value="1"/>
</dbReference>
<keyword evidence="4" id="KW-1185">Reference proteome</keyword>
<dbReference type="OrthoDB" id="5394387at2"/>
<dbReference type="InterPro" id="IPR024456">
    <property type="entry name" value="Integrase_catalytic_putative"/>
</dbReference>
<dbReference type="Pfam" id="PF12835">
    <property type="entry name" value="Integrase_1"/>
    <property type="match status" value="1"/>
</dbReference>
<feature type="domain" description="Putative integrase N-terminal" evidence="1">
    <location>
        <begin position="12"/>
        <end position="90"/>
    </location>
</feature>
<accession>G9EQ96</accession>
<dbReference type="AlphaFoldDB" id="G9EQ96"/>
<dbReference type="STRING" id="658187.LDG_7443"/>
<protein>
    <recommendedName>
        <fullName evidence="5">Integrase</fullName>
    </recommendedName>
</protein>
<dbReference type="Pfam" id="PF12834">
    <property type="entry name" value="Phage_int_SAM_2"/>
    <property type="match status" value="1"/>
</dbReference>
<feature type="domain" description="Integrase catalytic" evidence="2">
    <location>
        <begin position="119"/>
        <end position="237"/>
    </location>
</feature>
<proteinExistence type="predicted"/>
<evidence type="ECO:0008006" key="5">
    <source>
        <dbReference type="Google" id="ProtNLM"/>
    </source>
</evidence>
<name>G9EQ96_9GAMM</name>
<evidence type="ECO:0000313" key="4">
    <source>
        <dbReference type="Proteomes" id="UP000002770"/>
    </source>
</evidence>
<reference evidence="3 4" key="1">
    <citation type="journal article" date="2011" name="BMC Genomics">
        <title>Insight into cross-talk between intra-amoebal pathogens.</title>
        <authorList>
            <person name="Gimenez G."/>
            <person name="Bertelli C."/>
            <person name="Moliner C."/>
            <person name="Robert C."/>
            <person name="Raoult D."/>
            <person name="Fournier P.E."/>
            <person name="Greub G."/>
        </authorList>
    </citation>
    <scope>NUCLEOTIDE SEQUENCE [LARGE SCALE GENOMIC DNA]</scope>
    <source>
        <strain evidence="3 4">LLAP12</strain>
    </source>
</reference>
<sequence length="300" mass="34840">MSKTKLRSATYSIHNLVKQMTIPSFNTRADMRVMLVRCIKDLHELGFKVGHIKGIKERHVHALIEHWKKQGKNPATIKNYMAKLRKMAIQLGNPEMIKPDNTAYQIEGRSYASTINKAITDIDFSKCQDMHIRLSLEGQALFGFRREESLKFTLSEAYKEKYLDIQPSWTKGGIGRIIKIRTEEQRQWLNRVSQLVRPGQSLIPPEKSYKEQLGHYKTLTAKLGLSNLHGLRHAYAQRRYQELTSWFDENKQGLIPPICGGKPFKELSLKEQDWDRRARHILVMELGHARLNITKIYCGK</sequence>
<dbReference type="GO" id="GO:0003677">
    <property type="term" value="F:DNA binding"/>
    <property type="evidence" value="ECO:0007669"/>
    <property type="project" value="InterPro"/>
</dbReference>
<dbReference type="eggNOG" id="COG0582">
    <property type="taxonomic scope" value="Bacteria"/>
</dbReference>
<dbReference type="InParanoid" id="G9EQ96"/>
<dbReference type="Proteomes" id="UP000002770">
    <property type="component" value="Unassembled WGS sequence"/>
</dbReference>
<evidence type="ECO:0000313" key="3">
    <source>
        <dbReference type="EMBL" id="EHL30491.1"/>
    </source>
</evidence>
<dbReference type="HOGENOM" id="CLU_043802_1_0_6"/>
<dbReference type="InterPro" id="IPR024457">
    <property type="entry name" value="Putative_integrase_N"/>
</dbReference>
<dbReference type="EMBL" id="JH413829">
    <property type="protein sequence ID" value="EHL30491.1"/>
    <property type="molecule type" value="Genomic_DNA"/>
</dbReference>
<organism evidence="3 4">
    <name type="scientific">Legionella drancourtii LLAP12</name>
    <dbReference type="NCBI Taxonomy" id="658187"/>
    <lineage>
        <taxon>Bacteria</taxon>
        <taxon>Pseudomonadati</taxon>
        <taxon>Pseudomonadota</taxon>
        <taxon>Gammaproteobacteria</taxon>
        <taxon>Legionellales</taxon>
        <taxon>Legionellaceae</taxon>
        <taxon>Legionella</taxon>
    </lineage>
</organism>
<dbReference type="InterPro" id="IPR011010">
    <property type="entry name" value="DNA_brk_join_enz"/>
</dbReference>
<gene>
    <name evidence="3" type="ORF">LDG_7443</name>
</gene>
<evidence type="ECO:0000259" key="1">
    <source>
        <dbReference type="Pfam" id="PF12834"/>
    </source>
</evidence>
<evidence type="ECO:0000259" key="2">
    <source>
        <dbReference type="Pfam" id="PF12835"/>
    </source>
</evidence>
<dbReference type="RefSeq" id="WP_006871351.1">
    <property type="nucleotide sequence ID" value="NZ_JH413829.1"/>
</dbReference>